<organism evidence="1">
    <name type="scientific">Sulfolobus islandicus filamentous virus 2</name>
    <dbReference type="NCBI Taxonomy" id="1902331"/>
    <lineage>
        <taxon>Viruses</taxon>
        <taxon>Adnaviria</taxon>
        <taxon>Zilligvirae</taxon>
        <taxon>Taleaviricota</taxon>
        <taxon>Tokiviricetes</taxon>
        <taxon>Ligamenvirales</taxon>
        <taxon>Lipothrixviridae</taxon>
        <taxon>Betalipothrixvirus</taxon>
        <taxon>Betalipothrixvirus hveragerdiense</taxon>
        <taxon>Sulfolobus islandicus filamentous virus</taxon>
    </lineage>
</organism>
<reference evidence="1" key="2">
    <citation type="submission" date="2016-06" db="EMBL/GenBank/DDBJ databases">
        <authorList>
            <person name="Kjaerup R.B."/>
            <person name="Dalgaard T.S."/>
            <person name="Juul-Madsen H.R."/>
        </authorList>
    </citation>
    <scope>NUCLEOTIDE SEQUENCE</scope>
</reference>
<protein>
    <submittedName>
        <fullName evidence="1">Conserved lipothrixviral protein</fullName>
    </submittedName>
</protein>
<reference evidence="1" key="1">
    <citation type="journal article" date="2014" name="Mol. Microbiol.">
        <title>Inter-viral conflicts that exploit host CRISPR immune systems of Sulfolobus.</title>
        <authorList>
            <person name="Erdmann S."/>
            <person name="Le Moine Bauer S."/>
            <person name="Garrett R.A."/>
        </authorList>
    </citation>
    <scope>NUCLEOTIDE SEQUENCE [LARGE SCALE GENOMIC DNA]</scope>
</reference>
<accession>A0A1D8BJ86</accession>
<evidence type="ECO:0000313" key="1">
    <source>
        <dbReference type="EMBL" id="AOS58381.1"/>
    </source>
</evidence>
<proteinExistence type="predicted"/>
<dbReference type="EMBL" id="KX467643">
    <property type="protein sequence ID" value="AOS58381.1"/>
    <property type="molecule type" value="Genomic_DNA"/>
</dbReference>
<name>A0A1D8BJ86_SIFV</name>
<sequence>MQLKATSFRANEKIIFLLNSNKLFCETYDEFLNRLIDECEGAINYANNDITETLSIYSFKLSSETIGKLSTIAKKYRITRSEAFRKLILAKAEGLC</sequence>
<dbReference type="Proteomes" id="UP000223173">
    <property type="component" value="Segment"/>
</dbReference>
<gene>
    <name evidence="1" type="primary">SIFV2_gp26</name>
</gene>